<evidence type="ECO:0000313" key="2">
    <source>
        <dbReference type="EMBL" id="CAB4695740.1"/>
    </source>
</evidence>
<feature type="domain" description="Methyltransferase" evidence="1">
    <location>
        <begin position="53"/>
        <end position="145"/>
    </location>
</feature>
<name>A0A6J6P8K9_9ZZZZ</name>
<reference evidence="2" key="1">
    <citation type="submission" date="2020-05" db="EMBL/GenBank/DDBJ databases">
        <authorList>
            <person name="Chiriac C."/>
            <person name="Salcher M."/>
            <person name="Ghai R."/>
            <person name="Kavagutti S V."/>
        </authorList>
    </citation>
    <scope>NUCLEOTIDE SEQUENCE</scope>
</reference>
<evidence type="ECO:0000259" key="1">
    <source>
        <dbReference type="Pfam" id="PF13649"/>
    </source>
</evidence>
<proteinExistence type="predicted"/>
<dbReference type="CDD" id="cd02440">
    <property type="entry name" value="AdoMet_MTases"/>
    <property type="match status" value="1"/>
</dbReference>
<dbReference type="Pfam" id="PF13649">
    <property type="entry name" value="Methyltransf_25"/>
    <property type="match status" value="1"/>
</dbReference>
<dbReference type="EMBL" id="CAEZXR010000056">
    <property type="protein sequence ID" value="CAB4695740.1"/>
    <property type="molecule type" value="Genomic_DNA"/>
</dbReference>
<dbReference type="InterPro" id="IPR041698">
    <property type="entry name" value="Methyltransf_25"/>
</dbReference>
<dbReference type="Gene3D" id="3.40.50.150">
    <property type="entry name" value="Vaccinia Virus protein VP39"/>
    <property type="match status" value="1"/>
</dbReference>
<accession>A0A6J6P8K9</accession>
<organism evidence="2">
    <name type="scientific">freshwater metagenome</name>
    <dbReference type="NCBI Taxonomy" id="449393"/>
    <lineage>
        <taxon>unclassified sequences</taxon>
        <taxon>metagenomes</taxon>
        <taxon>ecological metagenomes</taxon>
    </lineage>
</organism>
<sequence>MRSLGHYGAVMGFFDFLQDNPRYAGRRLAINRLNKRHRFLVRPYRSEIAGARVLDLASHDGRWPYALSAAGAREVVGVEARPEMIDQFAAYPEGEVKDRVRLVEGDVYVELPRLIEAGETFDVVAVYGLLYHLTDHYGLLALIARLRPRLIVIDSEFALSADPVVRFAMESTESHLNTIAHVPGQGAAPIGVPSRSAMELMARSLGYETTWADWESLPERQRGGLASYYRQPPRWKRRDTCALRPVT</sequence>
<dbReference type="SUPFAM" id="SSF53335">
    <property type="entry name" value="S-adenosyl-L-methionine-dependent methyltransferases"/>
    <property type="match status" value="1"/>
</dbReference>
<dbReference type="InterPro" id="IPR029063">
    <property type="entry name" value="SAM-dependent_MTases_sf"/>
</dbReference>
<protein>
    <submittedName>
        <fullName evidence="2">Unannotated protein</fullName>
    </submittedName>
</protein>
<gene>
    <name evidence="2" type="ORF">UFOPK2579_00668</name>
</gene>
<dbReference type="AlphaFoldDB" id="A0A6J6P8K9"/>